<dbReference type="InterPro" id="IPR005586">
    <property type="entry name" value="ABC_trans_aux"/>
</dbReference>
<keyword evidence="1" id="KW-0732">Signal</keyword>
<sequence>MKPRILRTAAAVLGLAALAACSSAPVQYYTLASPAPAEAAAAPRAPFLIEVLPVGMPEMLDRSQLVVRQGDAGVAVLDRQRWASPLSDELQAALSAQLASQLGAPDTAGLPRQPGAAVWRIKVEVRRLDAWPGRQLLLDSDWAANLSSDAPTRLTCSSRIALDAPADPAGLAEAHQTAVRQLAQQIAAAVRGRVC</sequence>
<comment type="caution">
    <text evidence="3">The sequence shown here is derived from an EMBL/GenBank/DDBJ whole genome shotgun (WGS) entry which is preliminary data.</text>
</comment>
<evidence type="ECO:0000259" key="2">
    <source>
        <dbReference type="Pfam" id="PF03886"/>
    </source>
</evidence>
<dbReference type="Proteomes" id="UP001267710">
    <property type="component" value="Unassembled WGS sequence"/>
</dbReference>
<feature type="chain" id="PRO_5045920200" evidence="1">
    <location>
        <begin position="29"/>
        <end position="195"/>
    </location>
</feature>
<evidence type="ECO:0000313" key="4">
    <source>
        <dbReference type="Proteomes" id="UP001267710"/>
    </source>
</evidence>
<gene>
    <name evidence="3" type="ORF">QE399_001026</name>
</gene>
<dbReference type="EMBL" id="JAVIZX010000001">
    <property type="protein sequence ID" value="MDR6213337.1"/>
    <property type="molecule type" value="Genomic_DNA"/>
</dbReference>
<feature type="domain" description="ABC-type transport auxiliary lipoprotein component" evidence="2">
    <location>
        <begin position="29"/>
        <end position="187"/>
    </location>
</feature>
<dbReference type="Gene3D" id="3.40.50.10610">
    <property type="entry name" value="ABC-type transport auxiliary lipoprotein component"/>
    <property type="match status" value="1"/>
</dbReference>
<evidence type="ECO:0000256" key="1">
    <source>
        <dbReference type="SAM" id="SignalP"/>
    </source>
</evidence>
<name>A0ABU1I7Z0_9BURK</name>
<keyword evidence="4" id="KW-1185">Reference proteome</keyword>
<dbReference type="Pfam" id="PF03886">
    <property type="entry name" value="ABC_trans_aux"/>
    <property type="match status" value="1"/>
</dbReference>
<keyword evidence="3" id="KW-0449">Lipoprotein</keyword>
<reference evidence="3 4" key="1">
    <citation type="submission" date="2023-08" db="EMBL/GenBank/DDBJ databases">
        <title>Functional and genomic diversity of the sorghum phyllosphere microbiome.</title>
        <authorList>
            <person name="Shade A."/>
        </authorList>
    </citation>
    <scope>NUCLEOTIDE SEQUENCE [LARGE SCALE GENOMIC DNA]</scope>
    <source>
        <strain evidence="3 4">SORGH_AS_0335</strain>
    </source>
</reference>
<dbReference type="SUPFAM" id="SSF159594">
    <property type="entry name" value="XCC0632-like"/>
    <property type="match status" value="1"/>
</dbReference>
<organism evidence="3 4">
    <name type="scientific">Paracidovorax wautersii</name>
    <dbReference type="NCBI Taxonomy" id="1177982"/>
    <lineage>
        <taxon>Bacteria</taxon>
        <taxon>Pseudomonadati</taxon>
        <taxon>Pseudomonadota</taxon>
        <taxon>Betaproteobacteria</taxon>
        <taxon>Burkholderiales</taxon>
        <taxon>Comamonadaceae</taxon>
        <taxon>Paracidovorax</taxon>
    </lineage>
</organism>
<proteinExistence type="predicted"/>
<protein>
    <submittedName>
        <fullName evidence="3">Lipoprotein YmbA</fullName>
    </submittedName>
</protein>
<accession>A0ABU1I7Z0</accession>
<dbReference type="RefSeq" id="WP_309826781.1">
    <property type="nucleotide sequence ID" value="NZ_JAVIZX010000001.1"/>
</dbReference>
<evidence type="ECO:0000313" key="3">
    <source>
        <dbReference type="EMBL" id="MDR6213337.1"/>
    </source>
</evidence>
<dbReference type="PROSITE" id="PS51257">
    <property type="entry name" value="PROKAR_LIPOPROTEIN"/>
    <property type="match status" value="1"/>
</dbReference>
<feature type="signal peptide" evidence="1">
    <location>
        <begin position="1"/>
        <end position="28"/>
    </location>
</feature>